<evidence type="ECO:0000256" key="1">
    <source>
        <dbReference type="SAM" id="MobiDB-lite"/>
    </source>
</evidence>
<dbReference type="PANTHER" id="PTHR24410:SF23">
    <property type="entry name" value="BTB DOMAIN-CONTAINING PROTEIN-RELATED"/>
    <property type="match status" value="1"/>
</dbReference>
<dbReference type="Gene3D" id="3.30.710.10">
    <property type="entry name" value="Potassium Channel Kv1.1, Chain A"/>
    <property type="match status" value="1"/>
</dbReference>
<proteinExistence type="predicted"/>
<evidence type="ECO:0000313" key="3">
    <source>
        <dbReference type="EMBL" id="KAJ5075838.1"/>
    </source>
</evidence>
<dbReference type="InterPro" id="IPR051481">
    <property type="entry name" value="BTB-POZ/Galectin-3-binding"/>
</dbReference>
<dbReference type="PROSITE" id="PS50097">
    <property type="entry name" value="BTB"/>
    <property type="match status" value="1"/>
</dbReference>
<dbReference type="Proteomes" id="UP001149090">
    <property type="component" value="Unassembled WGS sequence"/>
</dbReference>
<dbReference type="SMART" id="SM00225">
    <property type="entry name" value="BTB"/>
    <property type="match status" value="1"/>
</dbReference>
<dbReference type="EMBL" id="JAPDFW010000063">
    <property type="protein sequence ID" value="KAJ5075838.1"/>
    <property type="molecule type" value="Genomic_DNA"/>
</dbReference>
<dbReference type="InterPro" id="IPR000210">
    <property type="entry name" value="BTB/POZ_dom"/>
</dbReference>
<evidence type="ECO:0000259" key="2">
    <source>
        <dbReference type="PROSITE" id="PS50097"/>
    </source>
</evidence>
<accession>A0A9Q0RDR1</accession>
<feature type="compositionally biased region" description="Basic and acidic residues" evidence="1">
    <location>
        <begin position="326"/>
        <end position="365"/>
    </location>
</feature>
<dbReference type="InterPro" id="IPR011333">
    <property type="entry name" value="SKP1/BTB/POZ_sf"/>
</dbReference>
<sequence>MDNNNNNQIQNAIENENEIEMKNLEKKVTKNLIKDYSNLLNGNSFKDFSIFVENKSNPFEIKVHKSILSSRSPFFNESLRQESLSISLNQFNKKEMESILSYIYYGNISFENQENLIQLLEISIYFKLNLLKEIIQKKISNSINYSNFFQFLFQNRNLNSNEIEIKCFELINQNFSQIQNNENLFNLTKEEIIKFIQFKQEKKEIFQFDFFQFLNNWIEKRVNSLKLRKYEHKMNAKKRLFHSFFSLFDKDSISKQDFDKLKQFDIFLPNSFLIHFERTIFEIQDQENQTKIKEKDKKIKENEKKIQRRDKRIKSFESENQNLKSENQKKEKESKEIQEKLKKENQNLKQENQKKEKESKEIQEKLKRKSKKER</sequence>
<feature type="region of interest" description="Disordered" evidence="1">
    <location>
        <begin position="295"/>
        <end position="374"/>
    </location>
</feature>
<dbReference type="PANTHER" id="PTHR24410">
    <property type="entry name" value="HL07962P-RELATED"/>
    <property type="match status" value="1"/>
</dbReference>
<dbReference type="SUPFAM" id="SSF54695">
    <property type="entry name" value="POZ domain"/>
    <property type="match status" value="1"/>
</dbReference>
<feature type="domain" description="BTB" evidence="2">
    <location>
        <begin position="46"/>
        <end position="112"/>
    </location>
</feature>
<keyword evidence="4" id="KW-1185">Reference proteome</keyword>
<comment type="caution">
    <text evidence="3">The sequence shown here is derived from an EMBL/GenBank/DDBJ whole genome shotgun (WGS) entry which is preliminary data.</text>
</comment>
<organism evidence="3 4">
    <name type="scientific">Anaeramoeba ignava</name>
    <name type="common">Anaerobic marine amoeba</name>
    <dbReference type="NCBI Taxonomy" id="1746090"/>
    <lineage>
        <taxon>Eukaryota</taxon>
        <taxon>Metamonada</taxon>
        <taxon>Anaeramoebidae</taxon>
        <taxon>Anaeramoeba</taxon>
    </lineage>
</organism>
<feature type="compositionally biased region" description="Basic and acidic residues" evidence="1">
    <location>
        <begin position="295"/>
        <end position="305"/>
    </location>
</feature>
<dbReference type="AlphaFoldDB" id="A0A9Q0RDR1"/>
<evidence type="ECO:0000313" key="4">
    <source>
        <dbReference type="Proteomes" id="UP001149090"/>
    </source>
</evidence>
<dbReference type="CDD" id="cd14733">
    <property type="entry name" value="BACK"/>
    <property type="match status" value="1"/>
</dbReference>
<reference evidence="3" key="1">
    <citation type="submission" date="2022-10" db="EMBL/GenBank/DDBJ databases">
        <title>Novel sulphate-reducing endosymbionts in the free-living metamonad Anaeramoeba.</title>
        <authorList>
            <person name="Jerlstrom-Hultqvist J."/>
            <person name="Cepicka I."/>
            <person name="Gallot-Lavallee L."/>
            <person name="Salas-Leiva D."/>
            <person name="Curtis B.A."/>
            <person name="Zahonova K."/>
            <person name="Pipaliya S."/>
            <person name="Dacks J."/>
            <person name="Roger A.J."/>
        </authorList>
    </citation>
    <scope>NUCLEOTIDE SEQUENCE</scope>
    <source>
        <strain evidence="3">BMAN</strain>
    </source>
</reference>
<dbReference type="Pfam" id="PF00651">
    <property type="entry name" value="BTB"/>
    <property type="match status" value="1"/>
</dbReference>
<protein>
    <submittedName>
        <fullName evidence="3">Pep-cterm sorting domain-containing protein</fullName>
    </submittedName>
</protein>
<gene>
    <name evidence="3" type="ORF">M0811_06700</name>
</gene>
<name>A0A9Q0RDR1_ANAIG</name>